<comment type="caution">
    <text evidence="4">The sequence shown here is derived from an EMBL/GenBank/DDBJ whole genome shotgun (WGS) entry which is preliminary data.</text>
</comment>
<organism evidence="4 5">
    <name type="scientific">Sulfitobacter sediminilitoris</name>
    <dbReference type="NCBI Taxonomy" id="2698830"/>
    <lineage>
        <taxon>Bacteria</taxon>
        <taxon>Pseudomonadati</taxon>
        <taxon>Pseudomonadota</taxon>
        <taxon>Alphaproteobacteria</taxon>
        <taxon>Rhodobacterales</taxon>
        <taxon>Roseobacteraceae</taxon>
        <taxon>Sulfitobacter</taxon>
    </lineage>
</organism>
<protein>
    <submittedName>
        <fullName evidence="4">IS110 family transposase</fullName>
    </submittedName>
</protein>
<dbReference type="GO" id="GO:0003677">
    <property type="term" value="F:DNA binding"/>
    <property type="evidence" value="ECO:0007669"/>
    <property type="project" value="InterPro"/>
</dbReference>
<keyword evidence="1" id="KW-0175">Coiled coil</keyword>
<evidence type="ECO:0000313" key="4">
    <source>
        <dbReference type="EMBL" id="NEK23743.1"/>
    </source>
</evidence>
<dbReference type="RefSeq" id="WP_164354673.1">
    <property type="nucleotide sequence ID" value="NZ_JAABNT010000010.1"/>
</dbReference>
<evidence type="ECO:0000256" key="1">
    <source>
        <dbReference type="SAM" id="Coils"/>
    </source>
</evidence>
<proteinExistence type="predicted"/>
<dbReference type="InterPro" id="IPR002525">
    <property type="entry name" value="Transp_IS110-like_N"/>
</dbReference>
<dbReference type="PANTHER" id="PTHR33055:SF3">
    <property type="entry name" value="PUTATIVE TRANSPOSASE FOR IS117-RELATED"/>
    <property type="match status" value="1"/>
</dbReference>
<dbReference type="Proteomes" id="UP000468591">
    <property type="component" value="Unassembled WGS sequence"/>
</dbReference>
<dbReference type="NCBIfam" id="NF033542">
    <property type="entry name" value="transpos_IS110"/>
    <property type="match status" value="1"/>
</dbReference>
<sequence>MIVSTIGLDIAKSVFQIHGVDETCEVVLTRRFKRRKLLPFFAKLPSCLIGIEACATAHHWALELAALGHEVKLMPPASVRAYIKRSKTDAADGEAICEAVSRPSMRFVPVKSPEQQSLLMLHRTRSLIVRQRTMAANALRAHLAELGLVTNPGIRNLMKLIARVFNEADPDPAVPEMAQIALSVLVRRLEELDTELRTLEKELDNWHRRNETSQRLAAIPGIGVITAPALVATVSDIHAFRSGRQFAAWLGLVPRQNSSGDKVRLGGISKQGDRYLRRLLVIGATAVIRHSRRKDTPMTAWVRGMLEKKPARLVSVALANKTARVVWALMAHGRSYHPYHAALS</sequence>
<dbReference type="AlphaFoldDB" id="A0A6P0CH00"/>
<evidence type="ECO:0000313" key="5">
    <source>
        <dbReference type="Proteomes" id="UP000468591"/>
    </source>
</evidence>
<dbReference type="GO" id="GO:0004803">
    <property type="term" value="F:transposase activity"/>
    <property type="evidence" value="ECO:0007669"/>
    <property type="project" value="InterPro"/>
</dbReference>
<gene>
    <name evidence="4" type="ORF">GV827_15195</name>
</gene>
<reference evidence="4 5" key="1">
    <citation type="submission" date="2020-01" db="EMBL/GenBank/DDBJ databases">
        <title>Sulfitobacter sediminilitoris sp. nov., isolated from a tidal flat.</title>
        <authorList>
            <person name="Park S."/>
            <person name="Yoon J.-H."/>
        </authorList>
    </citation>
    <scope>NUCLEOTIDE SEQUENCE [LARGE SCALE GENOMIC DNA]</scope>
    <source>
        <strain evidence="4 5">JBTF-M27</strain>
    </source>
</reference>
<evidence type="ECO:0000259" key="2">
    <source>
        <dbReference type="Pfam" id="PF01548"/>
    </source>
</evidence>
<dbReference type="Pfam" id="PF01548">
    <property type="entry name" value="DEDD_Tnp_IS110"/>
    <property type="match status" value="1"/>
</dbReference>
<dbReference type="GO" id="GO:0006313">
    <property type="term" value="P:DNA transposition"/>
    <property type="evidence" value="ECO:0007669"/>
    <property type="project" value="InterPro"/>
</dbReference>
<evidence type="ECO:0000259" key="3">
    <source>
        <dbReference type="Pfam" id="PF02371"/>
    </source>
</evidence>
<dbReference type="PANTHER" id="PTHR33055">
    <property type="entry name" value="TRANSPOSASE FOR INSERTION SEQUENCE ELEMENT IS1111A"/>
    <property type="match status" value="1"/>
</dbReference>
<keyword evidence="5" id="KW-1185">Reference proteome</keyword>
<feature type="domain" description="Transposase IS110-like N-terminal" evidence="2">
    <location>
        <begin position="6"/>
        <end position="145"/>
    </location>
</feature>
<name>A0A6P0CH00_9RHOB</name>
<dbReference type="InterPro" id="IPR003346">
    <property type="entry name" value="Transposase_20"/>
</dbReference>
<feature type="coiled-coil region" evidence="1">
    <location>
        <begin position="182"/>
        <end position="216"/>
    </location>
</feature>
<feature type="domain" description="Transposase IS116/IS110/IS902 C-terminal" evidence="3">
    <location>
        <begin position="214"/>
        <end position="293"/>
    </location>
</feature>
<dbReference type="InterPro" id="IPR047650">
    <property type="entry name" value="Transpos_IS110"/>
</dbReference>
<accession>A0A6P0CH00</accession>
<dbReference type="EMBL" id="JAABNT010000010">
    <property type="protein sequence ID" value="NEK23743.1"/>
    <property type="molecule type" value="Genomic_DNA"/>
</dbReference>
<dbReference type="Pfam" id="PF02371">
    <property type="entry name" value="Transposase_20"/>
    <property type="match status" value="1"/>
</dbReference>